<gene>
    <name evidence="2" type="ORF">SAMN00120144_2432</name>
</gene>
<accession>A0A1W1V000</accession>
<evidence type="ECO:0000313" key="2">
    <source>
        <dbReference type="EMBL" id="SMB86669.1"/>
    </source>
</evidence>
<keyword evidence="3" id="KW-1185">Reference proteome</keyword>
<protein>
    <submittedName>
        <fullName evidence="2">Uncharacterized protein</fullName>
    </submittedName>
</protein>
<dbReference type="STRING" id="645990.SAMN00120144_2432"/>
<sequence>MAEINIQRKKNSLSPWLLILLVLAALAVGAYFLFRTDSEPATTAPPATGAITPADADAEAQARATPPPADGGTQAVTDMAAEETPASAEELARFAADEDDTPNYGRRGLQLLTATLVDLADRDDLRDNNINEKRNDLTSATIRLTDNANASLRPGFVAAAALMQAMQQKAYPALARPVADLVQRADELPNQVTAAEVPTVREFLVRAADVVGTLSKPAA</sequence>
<dbReference type="AlphaFoldDB" id="A0A1W1V000"/>
<keyword evidence="1" id="KW-0812">Transmembrane</keyword>
<dbReference type="OrthoDB" id="885202at2"/>
<name>A0A1W1V000_9BACT</name>
<reference evidence="2 3" key="1">
    <citation type="submission" date="2017-04" db="EMBL/GenBank/DDBJ databases">
        <authorList>
            <person name="Afonso C.L."/>
            <person name="Miller P.J."/>
            <person name="Scott M.A."/>
            <person name="Spackman E."/>
            <person name="Goraichik I."/>
            <person name="Dimitrov K.M."/>
            <person name="Suarez D.L."/>
            <person name="Swayne D.E."/>
        </authorList>
    </citation>
    <scope>NUCLEOTIDE SEQUENCE [LARGE SCALE GENOMIC DNA]</scope>
    <source>
        <strain evidence="2 3">DSM 11622</strain>
    </source>
</reference>
<dbReference type="RefSeq" id="WP_084443940.1">
    <property type="nucleotide sequence ID" value="NZ_FWWW01000046.1"/>
</dbReference>
<dbReference type="EMBL" id="FWWW01000046">
    <property type="protein sequence ID" value="SMB86669.1"/>
    <property type="molecule type" value="Genomic_DNA"/>
</dbReference>
<feature type="transmembrane region" description="Helical" evidence="1">
    <location>
        <begin position="12"/>
        <end position="34"/>
    </location>
</feature>
<keyword evidence="1" id="KW-0472">Membrane</keyword>
<proteinExistence type="predicted"/>
<evidence type="ECO:0000313" key="3">
    <source>
        <dbReference type="Proteomes" id="UP000192266"/>
    </source>
</evidence>
<organism evidence="2 3">
    <name type="scientific">Hymenobacter roseosalivarius DSM 11622</name>
    <dbReference type="NCBI Taxonomy" id="645990"/>
    <lineage>
        <taxon>Bacteria</taxon>
        <taxon>Pseudomonadati</taxon>
        <taxon>Bacteroidota</taxon>
        <taxon>Cytophagia</taxon>
        <taxon>Cytophagales</taxon>
        <taxon>Hymenobacteraceae</taxon>
        <taxon>Hymenobacter</taxon>
    </lineage>
</organism>
<dbReference type="Proteomes" id="UP000192266">
    <property type="component" value="Unassembled WGS sequence"/>
</dbReference>
<evidence type="ECO:0000256" key="1">
    <source>
        <dbReference type="SAM" id="Phobius"/>
    </source>
</evidence>
<keyword evidence="1" id="KW-1133">Transmembrane helix</keyword>